<dbReference type="RefSeq" id="XP_064074037.1">
    <property type="nucleotide sequence ID" value="XM_064217967.1"/>
</dbReference>
<keyword evidence="4 7" id="KW-0720">Serine protease</keyword>
<dbReference type="PANTHER" id="PTHR24252:SF7">
    <property type="entry name" value="HYALIN"/>
    <property type="match status" value="1"/>
</dbReference>
<name>A0ABM4ARW3_VANTA</name>
<dbReference type="PROSITE" id="PS00134">
    <property type="entry name" value="TRYPSIN_HIS"/>
    <property type="match status" value="1"/>
</dbReference>
<feature type="chain" id="PRO_5046214446" evidence="9">
    <location>
        <begin position="20"/>
        <end position="656"/>
    </location>
</feature>
<evidence type="ECO:0000256" key="8">
    <source>
        <dbReference type="SAM" id="MobiDB-lite"/>
    </source>
</evidence>
<dbReference type="PANTHER" id="PTHR24252">
    <property type="entry name" value="ACROSIN-RELATED"/>
    <property type="match status" value="1"/>
</dbReference>
<keyword evidence="5" id="KW-1015">Disulfide bond</keyword>
<evidence type="ECO:0000256" key="3">
    <source>
        <dbReference type="ARBA" id="ARBA00022801"/>
    </source>
</evidence>
<dbReference type="Gene3D" id="2.40.10.10">
    <property type="entry name" value="Trypsin-like serine proteases"/>
    <property type="match status" value="2"/>
</dbReference>
<keyword evidence="1 7" id="KW-0645">Protease</keyword>
<dbReference type="SUPFAM" id="SSF50494">
    <property type="entry name" value="Trypsin-like serine proteases"/>
    <property type="match status" value="1"/>
</dbReference>
<dbReference type="PROSITE" id="PS50240">
    <property type="entry name" value="TRYPSIN_DOM"/>
    <property type="match status" value="1"/>
</dbReference>
<feature type="domain" description="Clip" evidence="11">
    <location>
        <begin position="288"/>
        <end position="341"/>
    </location>
</feature>
<evidence type="ECO:0000259" key="10">
    <source>
        <dbReference type="PROSITE" id="PS50240"/>
    </source>
</evidence>
<feature type="compositionally biased region" description="Pro residues" evidence="8">
    <location>
        <begin position="251"/>
        <end position="270"/>
    </location>
</feature>
<dbReference type="Pfam" id="PF00089">
    <property type="entry name" value="Trypsin"/>
    <property type="match status" value="1"/>
</dbReference>
<dbReference type="Proteomes" id="UP001652626">
    <property type="component" value="Chromosome 20"/>
</dbReference>
<feature type="region of interest" description="Disordered" evidence="8">
    <location>
        <begin position="60"/>
        <end position="275"/>
    </location>
</feature>
<evidence type="ECO:0000256" key="9">
    <source>
        <dbReference type="SAM" id="SignalP"/>
    </source>
</evidence>
<evidence type="ECO:0000256" key="2">
    <source>
        <dbReference type="ARBA" id="ARBA00022729"/>
    </source>
</evidence>
<dbReference type="InterPro" id="IPR018114">
    <property type="entry name" value="TRYPSIN_HIS"/>
</dbReference>
<dbReference type="SMART" id="SM00020">
    <property type="entry name" value="Tryp_SPc"/>
    <property type="match status" value="1"/>
</dbReference>
<feature type="compositionally biased region" description="Polar residues" evidence="8">
    <location>
        <begin position="65"/>
        <end position="150"/>
    </location>
</feature>
<proteinExistence type="inferred from homology"/>
<comment type="similarity">
    <text evidence="6">Belongs to the peptidase S1 family. CLIP subfamily.</text>
</comment>
<evidence type="ECO:0000256" key="5">
    <source>
        <dbReference type="ARBA" id="ARBA00023157"/>
    </source>
</evidence>
<dbReference type="InterPro" id="IPR038565">
    <property type="entry name" value="CLIP_sf"/>
</dbReference>
<evidence type="ECO:0000256" key="6">
    <source>
        <dbReference type="ARBA" id="ARBA00024195"/>
    </source>
</evidence>
<reference evidence="13" key="1">
    <citation type="submission" date="2025-08" db="UniProtKB">
        <authorList>
            <consortium name="RefSeq"/>
        </authorList>
    </citation>
    <scope>IDENTIFICATION</scope>
    <source>
        <tissue evidence="13">Whole body</tissue>
    </source>
</reference>
<evidence type="ECO:0000313" key="13">
    <source>
        <dbReference type="RefSeq" id="XP_064074037.1"/>
    </source>
</evidence>
<organism evidence="12 13">
    <name type="scientific">Vanessa tameamea</name>
    <name type="common">Kamehameha butterfly</name>
    <dbReference type="NCBI Taxonomy" id="334116"/>
    <lineage>
        <taxon>Eukaryota</taxon>
        <taxon>Metazoa</taxon>
        <taxon>Ecdysozoa</taxon>
        <taxon>Arthropoda</taxon>
        <taxon>Hexapoda</taxon>
        <taxon>Insecta</taxon>
        <taxon>Pterygota</taxon>
        <taxon>Neoptera</taxon>
        <taxon>Endopterygota</taxon>
        <taxon>Lepidoptera</taxon>
        <taxon>Glossata</taxon>
        <taxon>Ditrysia</taxon>
        <taxon>Papilionoidea</taxon>
        <taxon>Nymphalidae</taxon>
        <taxon>Nymphalinae</taxon>
        <taxon>Vanessa</taxon>
    </lineage>
</organism>
<evidence type="ECO:0000256" key="7">
    <source>
        <dbReference type="RuleBase" id="RU363034"/>
    </source>
</evidence>
<gene>
    <name evidence="13" type="primary">LOC113403730</name>
</gene>
<keyword evidence="2 9" id="KW-0732">Signal</keyword>
<dbReference type="InterPro" id="IPR001254">
    <property type="entry name" value="Trypsin_dom"/>
</dbReference>
<sequence>MAGVSIFLCVCLWLQLVTGQFGFFNPRADRRFPTFGFTQNFLPNPNGVRNTLNNLFNLQRDPPNQYDQYRPNQYDQNRPIYNNQYDQNRPINNNGFEQNRPINNNGFEQNRPINNEYDQNRPINNEYDQNRPINNEYDQNRPINNNQYEQNRPDYNPPNNVRFPNRGGETDIPQDNVNFEPEQPKPEILKPVNVPKEDETGYGFQNNGDQPNTGFLNNPDESSAKNEPTSAPFGNQEGQDDLFSNKNGIPTAPPPLPPSTDLPKLTPVPPSGSRNNFNFGSQGLFKESCATIEGGVGSCISIESCPTYVKLLQQVRTNPAAVQVLRKAHCGFDGSNPKVCCPLNTIPNTPPQTPAPPVTTTTTTVAPVTPDAASGKSLESDFLLAFPAPPECGVTNASFSRVVGGIDAKLGDFPWMALLGYKDRRGASTRWLCGGSLISSHHVLTAAHCIHNHEEDLYVVRLGELDLAREDEGATPIDVLIKYKIKHEGYDAKSFTNDIGLLILQNDVQFTDLIRPICIPLSSDLRAKNFENYNPIIAGWGDTEFRGPSATHLQVLQLPVVSNDFCKKAYVDYKAQVIDERVLCAGYKKGGKDACQGDSGGPLMQPIYYPQNLTTYFFQIGVVSYGKRCAEAGFPGVYSRVTNFVPWLQENVLGRA</sequence>
<dbReference type="PROSITE" id="PS00135">
    <property type="entry name" value="TRYPSIN_SER"/>
    <property type="match status" value="1"/>
</dbReference>
<dbReference type="Gene3D" id="3.30.1640.30">
    <property type="match status" value="1"/>
</dbReference>
<evidence type="ECO:0000256" key="1">
    <source>
        <dbReference type="ARBA" id="ARBA00022670"/>
    </source>
</evidence>
<accession>A0ABM4ARW3</accession>
<protein>
    <submittedName>
        <fullName evidence="13">Uncharacterized protein LOC113403730</fullName>
    </submittedName>
</protein>
<feature type="signal peptide" evidence="9">
    <location>
        <begin position="1"/>
        <end position="19"/>
    </location>
</feature>
<keyword evidence="12" id="KW-1185">Reference proteome</keyword>
<keyword evidence="3 7" id="KW-0378">Hydrolase</keyword>
<dbReference type="InterPro" id="IPR043504">
    <property type="entry name" value="Peptidase_S1_PA_chymotrypsin"/>
</dbReference>
<dbReference type="InterPro" id="IPR009003">
    <property type="entry name" value="Peptidase_S1_PA"/>
</dbReference>
<evidence type="ECO:0000256" key="4">
    <source>
        <dbReference type="ARBA" id="ARBA00022825"/>
    </source>
</evidence>
<evidence type="ECO:0000259" key="11">
    <source>
        <dbReference type="PROSITE" id="PS51888"/>
    </source>
</evidence>
<dbReference type="CDD" id="cd00190">
    <property type="entry name" value="Tryp_SPc"/>
    <property type="match status" value="1"/>
</dbReference>
<feature type="domain" description="Peptidase S1" evidence="10">
    <location>
        <begin position="402"/>
        <end position="653"/>
    </location>
</feature>
<feature type="compositionally biased region" description="Polar residues" evidence="8">
    <location>
        <begin position="203"/>
        <end position="248"/>
    </location>
</feature>
<dbReference type="InterPro" id="IPR033116">
    <property type="entry name" value="TRYPSIN_SER"/>
</dbReference>
<dbReference type="PRINTS" id="PR00722">
    <property type="entry name" value="CHYMOTRYPSIN"/>
</dbReference>
<dbReference type="InterPro" id="IPR022700">
    <property type="entry name" value="CLIP"/>
</dbReference>
<dbReference type="SMART" id="SM00680">
    <property type="entry name" value="CLIP"/>
    <property type="match status" value="1"/>
</dbReference>
<dbReference type="PROSITE" id="PS51888">
    <property type="entry name" value="CLIP"/>
    <property type="match status" value="1"/>
</dbReference>
<dbReference type="Pfam" id="PF12032">
    <property type="entry name" value="CLIP"/>
    <property type="match status" value="1"/>
</dbReference>
<evidence type="ECO:0000313" key="12">
    <source>
        <dbReference type="Proteomes" id="UP001652626"/>
    </source>
</evidence>
<dbReference type="GeneID" id="113403730"/>
<dbReference type="InterPro" id="IPR001314">
    <property type="entry name" value="Peptidase_S1A"/>
</dbReference>